<organism evidence="19 20">
    <name type="scientific">Duncaniella freteri</name>
    <dbReference type="NCBI Taxonomy" id="2530391"/>
    <lineage>
        <taxon>Bacteria</taxon>
        <taxon>Pseudomonadati</taxon>
        <taxon>Bacteroidota</taxon>
        <taxon>Bacteroidia</taxon>
        <taxon>Bacteroidales</taxon>
        <taxon>Muribaculaceae</taxon>
        <taxon>Duncaniella</taxon>
    </lineage>
</organism>
<evidence type="ECO:0000256" key="11">
    <source>
        <dbReference type="ARBA" id="ARBA00023284"/>
    </source>
</evidence>
<dbReference type="PRINTS" id="PR00411">
    <property type="entry name" value="PNDRDTASEI"/>
</dbReference>
<dbReference type="SUPFAM" id="SSF51905">
    <property type="entry name" value="FAD/NAD(P)-binding domain"/>
    <property type="match status" value="1"/>
</dbReference>
<evidence type="ECO:0000313" key="20">
    <source>
        <dbReference type="Proteomes" id="UP000297635"/>
    </source>
</evidence>
<feature type="binding site" evidence="14">
    <location>
        <position position="305"/>
    </location>
    <ligand>
        <name>NAD(+)</name>
        <dbReference type="ChEBI" id="CHEBI:57540"/>
    </ligand>
</feature>
<dbReference type="GeneID" id="82150235"/>
<dbReference type="Pfam" id="PF07992">
    <property type="entry name" value="Pyr_redox_2"/>
    <property type="match status" value="1"/>
</dbReference>
<dbReference type="Pfam" id="PF02852">
    <property type="entry name" value="Pyr_redox_dim"/>
    <property type="match status" value="1"/>
</dbReference>
<dbReference type="InterPro" id="IPR023753">
    <property type="entry name" value="FAD/NAD-binding_dom"/>
</dbReference>
<feature type="binding site" evidence="14">
    <location>
        <position position="49"/>
    </location>
    <ligand>
        <name>FAD</name>
        <dbReference type="ChEBI" id="CHEBI:57692"/>
    </ligand>
</feature>
<dbReference type="InterPro" id="IPR001100">
    <property type="entry name" value="Pyr_nuc-diS_OxRdtase"/>
</dbReference>
<dbReference type="GO" id="GO:0050660">
    <property type="term" value="F:flavin adenine dinucleotide binding"/>
    <property type="evidence" value="ECO:0007669"/>
    <property type="project" value="InterPro"/>
</dbReference>
<dbReference type="PROSITE" id="PS00076">
    <property type="entry name" value="PYRIDINE_REDOX_1"/>
    <property type="match status" value="1"/>
</dbReference>
<dbReference type="InterPro" id="IPR006258">
    <property type="entry name" value="Lipoamide_DH"/>
</dbReference>
<dbReference type="InterPro" id="IPR012999">
    <property type="entry name" value="Pyr_OxRdtase_I_AS"/>
</dbReference>
<reference evidence="19 20" key="1">
    <citation type="submission" date="2019-02" db="EMBL/GenBank/DDBJ databases">
        <title>Isolation and identification of novel species under the genus Muribaculum.</title>
        <authorList>
            <person name="Miyake S."/>
            <person name="Ding Y."/>
            <person name="Low A."/>
            <person name="Soh M."/>
            <person name="Seedorf H."/>
        </authorList>
    </citation>
    <scope>NUCLEOTIDE SEQUENCE [LARGE SCALE GENOMIC DNA]</scope>
    <source>
        <strain evidence="19 20">TLL-A3</strain>
    </source>
</reference>
<keyword evidence="10" id="KW-1015">Disulfide bond</keyword>
<dbReference type="InterPro" id="IPR016156">
    <property type="entry name" value="FAD/NAD-linked_Rdtase_dimer_sf"/>
</dbReference>
<comment type="cofactor">
    <cofactor evidence="14 16">
        <name>FAD</name>
        <dbReference type="ChEBI" id="CHEBI:57692"/>
    </cofactor>
    <text evidence="14 16">Binds 1 FAD per subunit.</text>
</comment>
<evidence type="ECO:0000256" key="5">
    <source>
        <dbReference type="ARBA" id="ARBA00022490"/>
    </source>
</evidence>
<comment type="miscellaneous">
    <text evidence="16">The active site is a redox-active disulfide bond.</text>
</comment>
<feature type="binding site" evidence="14">
    <location>
        <begin position="171"/>
        <end position="178"/>
    </location>
    <ligand>
        <name>NAD(+)</name>
        <dbReference type="ChEBI" id="CHEBI:57540"/>
    </ligand>
</feature>
<evidence type="ECO:0000256" key="4">
    <source>
        <dbReference type="ARBA" id="ARBA00016961"/>
    </source>
</evidence>
<accession>A0A4Z0V4P4</accession>
<dbReference type="FunFam" id="3.30.390.30:FF:000001">
    <property type="entry name" value="Dihydrolipoyl dehydrogenase"/>
    <property type="match status" value="1"/>
</dbReference>
<evidence type="ECO:0000256" key="1">
    <source>
        <dbReference type="ARBA" id="ARBA00004496"/>
    </source>
</evidence>
<dbReference type="Proteomes" id="UP000297635">
    <property type="component" value="Unassembled WGS sequence"/>
</dbReference>
<dbReference type="NCBIfam" id="TIGR01350">
    <property type="entry name" value="lipoamide_DH"/>
    <property type="match status" value="1"/>
</dbReference>
<evidence type="ECO:0000256" key="13">
    <source>
        <dbReference type="PIRSR" id="PIRSR000350-2"/>
    </source>
</evidence>
<feature type="disulfide bond" description="Redox-active" evidence="15">
    <location>
        <begin position="40"/>
        <end position="45"/>
    </location>
</feature>
<evidence type="ECO:0000256" key="16">
    <source>
        <dbReference type="RuleBase" id="RU003692"/>
    </source>
</evidence>
<keyword evidence="6 16" id="KW-0285">Flavoprotein</keyword>
<dbReference type="InterPro" id="IPR004099">
    <property type="entry name" value="Pyr_nucl-diS_OxRdtase_dimer"/>
</dbReference>
<dbReference type="GO" id="GO:0005737">
    <property type="term" value="C:cytoplasm"/>
    <property type="evidence" value="ECO:0007669"/>
    <property type="project" value="UniProtKB-SubCell"/>
</dbReference>
<dbReference type="RefSeq" id="WP_135472052.1">
    <property type="nucleotide sequence ID" value="NZ_CASJPC010000005.1"/>
</dbReference>
<name>A0A4Z0V4P4_9BACT</name>
<evidence type="ECO:0000256" key="10">
    <source>
        <dbReference type="ARBA" id="ARBA00023157"/>
    </source>
</evidence>
<feature type="binding site" evidence="14">
    <location>
        <position position="194"/>
    </location>
    <ligand>
        <name>NAD(+)</name>
        <dbReference type="ChEBI" id="CHEBI:57540"/>
    </ligand>
</feature>
<dbReference type="SUPFAM" id="SSF55424">
    <property type="entry name" value="FAD/NAD-linked reductases, dimerisation (C-terminal) domain"/>
    <property type="match status" value="1"/>
</dbReference>
<dbReference type="EC" id="1.8.1.4" evidence="3 16"/>
<comment type="caution">
    <text evidence="19">The sequence shown here is derived from an EMBL/GenBank/DDBJ whole genome shotgun (WGS) entry which is preliminary data.</text>
</comment>
<feature type="active site" description="Proton acceptor" evidence="13">
    <location>
        <position position="431"/>
    </location>
</feature>
<feature type="binding site" evidence="14">
    <location>
        <begin position="136"/>
        <end position="138"/>
    </location>
    <ligand>
        <name>FAD</name>
        <dbReference type="ChEBI" id="CHEBI:57692"/>
    </ligand>
</feature>
<dbReference type="PIRSF" id="PIRSF000350">
    <property type="entry name" value="Mercury_reductase_MerA"/>
    <property type="match status" value="1"/>
</dbReference>
<dbReference type="AlphaFoldDB" id="A0A4Z0V4P4"/>
<comment type="subcellular location">
    <subcellularLocation>
        <location evidence="1">Cytoplasm</location>
    </subcellularLocation>
</comment>
<dbReference type="GO" id="GO:0006103">
    <property type="term" value="P:2-oxoglutarate metabolic process"/>
    <property type="evidence" value="ECO:0007669"/>
    <property type="project" value="TreeGrafter"/>
</dbReference>
<evidence type="ECO:0000259" key="17">
    <source>
        <dbReference type="Pfam" id="PF02852"/>
    </source>
</evidence>
<keyword evidence="8 16" id="KW-0560">Oxidoreductase</keyword>
<feature type="domain" description="Pyridine nucleotide-disulphide oxidoreductase dimerisation" evidence="17">
    <location>
        <begin position="333"/>
        <end position="441"/>
    </location>
</feature>
<keyword evidence="11 16" id="KW-0676">Redox-active center</keyword>
<evidence type="ECO:0000256" key="8">
    <source>
        <dbReference type="ARBA" id="ARBA00023002"/>
    </source>
</evidence>
<keyword evidence="9 14" id="KW-0520">NAD</keyword>
<dbReference type="PANTHER" id="PTHR22912">
    <property type="entry name" value="DISULFIDE OXIDOREDUCTASE"/>
    <property type="match status" value="1"/>
</dbReference>
<dbReference type="GO" id="GO:0004148">
    <property type="term" value="F:dihydrolipoyl dehydrogenase (NADH) activity"/>
    <property type="evidence" value="ECO:0007669"/>
    <property type="project" value="UniProtKB-EC"/>
</dbReference>
<dbReference type="Gene3D" id="3.30.390.30">
    <property type="match status" value="1"/>
</dbReference>
<feature type="domain" description="FAD/NAD(P)-binding" evidence="18">
    <location>
        <begin position="4"/>
        <end position="320"/>
    </location>
</feature>
<keyword evidence="7 14" id="KW-0274">FAD</keyword>
<evidence type="ECO:0000256" key="6">
    <source>
        <dbReference type="ARBA" id="ARBA00022630"/>
    </source>
</evidence>
<evidence type="ECO:0000256" key="2">
    <source>
        <dbReference type="ARBA" id="ARBA00007532"/>
    </source>
</evidence>
<evidence type="ECO:0000256" key="3">
    <source>
        <dbReference type="ARBA" id="ARBA00012608"/>
    </source>
</evidence>
<evidence type="ECO:0000256" key="7">
    <source>
        <dbReference type="ARBA" id="ARBA00022827"/>
    </source>
</evidence>
<keyword evidence="20" id="KW-1185">Reference proteome</keyword>
<feature type="binding site" evidence="14">
    <location>
        <begin position="311"/>
        <end position="314"/>
    </location>
    <ligand>
        <name>FAD</name>
        <dbReference type="ChEBI" id="CHEBI:57692"/>
    </ligand>
</feature>
<keyword evidence="14" id="KW-0547">Nucleotide-binding</keyword>
<dbReference type="InterPro" id="IPR036188">
    <property type="entry name" value="FAD/NAD-bd_sf"/>
</dbReference>
<comment type="catalytic activity">
    <reaction evidence="12 16">
        <text>N(6)-[(R)-dihydrolipoyl]-L-lysyl-[protein] + NAD(+) = N(6)-[(R)-lipoyl]-L-lysyl-[protein] + NADH + H(+)</text>
        <dbReference type="Rhea" id="RHEA:15045"/>
        <dbReference type="Rhea" id="RHEA-COMP:10474"/>
        <dbReference type="Rhea" id="RHEA-COMP:10475"/>
        <dbReference type="ChEBI" id="CHEBI:15378"/>
        <dbReference type="ChEBI" id="CHEBI:57540"/>
        <dbReference type="ChEBI" id="CHEBI:57945"/>
        <dbReference type="ChEBI" id="CHEBI:83099"/>
        <dbReference type="ChEBI" id="CHEBI:83100"/>
        <dbReference type="EC" id="1.8.1.4"/>
    </reaction>
</comment>
<dbReference type="PRINTS" id="PR00368">
    <property type="entry name" value="FADPNR"/>
</dbReference>
<proteinExistence type="inferred from homology"/>
<dbReference type="InterPro" id="IPR050151">
    <property type="entry name" value="Class-I_Pyr_Nuc-Dis_Oxidored"/>
</dbReference>
<sequence length="444" mass="46474">MTHDLIIIGAGPGGYETAMAAASAGNKVALIERDRLGGTCLNRGCIPTKALCRSAEMAVSMREAGDFGIGLSTSEINIDYRAIAGRKDAVVAQLREGVAELLKGVEVISGEARFVSTCGVEVNGDIHTAPRIIIATGSRPALLPIPGAELAMTSDDFLALETLPNSVAIIGAGVIGLEFASILNAFGVDVTVIEYCKEILPPFDAEVAKRLRMSLKCRGINILTDTQVTEVSPGMTVKCLAKGKEKTVEAEAVLMAVGRRPVIPDGLVELGVKLNRGAVVVNDSMEVEWESGNDPEGGTIYAIGDVNGRCMLAHAASAQGEIVLGHKRNLDVIPSAVFTMPECAMVGLTEEQCKAQGLDFCINKSTFRANGKAVAMGETDGMVKIISETSTGRLLGCHICGPHAADLVTEAALAMSSSLTVEAIAGTIHAHPTLSETVRNALMY</sequence>
<protein>
    <recommendedName>
        <fullName evidence="4 16">Dihydrolipoyl dehydrogenase</fullName>
        <ecNumber evidence="3 16">1.8.1.4</ecNumber>
    </recommendedName>
</protein>
<evidence type="ECO:0000256" key="12">
    <source>
        <dbReference type="ARBA" id="ARBA00049187"/>
    </source>
</evidence>
<dbReference type="Gene3D" id="3.50.50.60">
    <property type="entry name" value="FAD/NAD(P)-binding domain"/>
    <property type="match status" value="2"/>
</dbReference>
<dbReference type="PANTHER" id="PTHR22912:SF217">
    <property type="entry name" value="DIHYDROLIPOYL DEHYDROGENASE"/>
    <property type="match status" value="1"/>
</dbReference>
<dbReference type="EMBL" id="SJSA01000002">
    <property type="protein sequence ID" value="TGG36313.1"/>
    <property type="molecule type" value="Genomic_DNA"/>
</dbReference>
<evidence type="ECO:0000256" key="15">
    <source>
        <dbReference type="PIRSR" id="PIRSR000350-4"/>
    </source>
</evidence>
<evidence type="ECO:0000313" key="19">
    <source>
        <dbReference type="EMBL" id="TGG36313.1"/>
    </source>
</evidence>
<keyword evidence="5" id="KW-0963">Cytoplasm</keyword>
<gene>
    <name evidence="19" type="primary">lpdA</name>
    <name evidence="19" type="ORF">EZ315_10595</name>
</gene>
<evidence type="ECO:0000259" key="18">
    <source>
        <dbReference type="Pfam" id="PF07992"/>
    </source>
</evidence>
<evidence type="ECO:0000256" key="9">
    <source>
        <dbReference type="ARBA" id="ARBA00023027"/>
    </source>
</evidence>
<evidence type="ECO:0000256" key="14">
    <source>
        <dbReference type="PIRSR" id="PIRSR000350-3"/>
    </source>
</evidence>
<feature type="binding site" evidence="14">
    <location>
        <position position="258"/>
    </location>
    <ligand>
        <name>NAD(+)</name>
        <dbReference type="ChEBI" id="CHEBI:57540"/>
    </ligand>
</feature>
<comment type="similarity">
    <text evidence="2 16">Belongs to the class-I pyridine nucleotide-disulfide oxidoreductase family.</text>
</comment>